<proteinExistence type="inferred from homology"/>
<feature type="domain" description="Imelysin-like" evidence="4">
    <location>
        <begin position="139"/>
        <end position="361"/>
    </location>
</feature>
<dbReference type="InterPro" id="IPR008972">
    <property type="entry name" value="Cupredoxin"/>
</dbReference>
<dbReference type="RefSeq" id="WP_244530856.1">
    <property type="nucleotide sequence ID" value="NZ_FRXO01000004.1"/>
</dbReference>
<feature type="domain" description="EfeO-type cupredoxin-like" evidence="5">
    <location>
        <begin position="17"/>
        <end position="118"/>
    </location>
</feature>
<comment type="subcellular location">
    <subcellularLocation>
        <location evidence="1">Periplasm</location>
    </subcellularLocation>
</comment>
<evidence type="ECO:0000259" key="4">
    <source>
        <dbReference type="Pfam" id="PF09375"/>
    </source>
</evidence>
<dbReference type="GO" id="GO:0042597">
    <property type="term" value="C:periplasmic space"/>
    <property type="evidence" value="ECO:0007669"/>
    <property type="project" value="UniProtKB-SubCell"/>
</dbReference>
<sequence length="371" mass="37941">MRIAVAGAGVLVVVAGGAFYYVSSHRQAPAREGAVRVVIQADRCEPNALTVPAGRATFEIVNASDRVVEWEILDGVMVVEERENIAPGLSSQLSARLSPGTYAITCGLLTNPRGTLTVTPSAGSESEAARPAATAFLGALAEYQAYLALESADFAASAQDLADAVKAGDLDGARTAYEAARTSYLHVAPAAQRFSDLDTALNAQADYFAGREKDPNFTGFHRLALGLYGPQGLNGLQPVADKFAADGAQLSTRMRTLKLTPDALANGAASSLSRAADLAGAPAKDGAALEKADFAAEIAGAAKVVSLLDPLVRKASPQLASDTDAALKAASADAAGLAAPGNDSASRAALAKDLRALAEDLSKFNGALGLD</sequence>
<dbReference type="PANTHER" id="PTHR39192">
    <property type="entry name" value="IRON UPTAKE SYSTEM COMPONENT EFEO"/>
    <property type="match status" value="1"/>
</dbReference>
<protein>
    <submittedName>
        <fullName evidence="6">Iron uptake system component EfeO</fullName>
    </submittedName>
</protein>
<keyword evidence="3" id="KW-0732">Signal</keyword>
<dbReference type="Proteomes" id="UP000186406">
    <property type="component" value="Unassembled WGS sequence"/>
</dbReference>
<evidence type="ECO:0000256" key="1">
    <source>
        <dbReference type="ARBA" id="ARBA00004418"/>
    </source>
</evidence>
<comment type="similarity">
    <text evidence="2">Belongs to the EfeM/EfeO family.</text>
</comment>
<accession>A0A1M7ZLE2</accession>
<evidence type="ECO:0000313" key="7">
    <source>
        <dbReference type="Proteomes" id="UP000186406"/>
    </source>
</evidence>
<name>A0A1M7ZLE2_9HYPH</name>
<dbReference type="STRING" id="1123029.SAMN02745172_02287"/>
<dbReference type="EMBL" id="FRXO01000004">
    <property type="protein sequence ID" value="SHO65642.1"/>
    <property type="molecule type" value="Genomic_DNA"/>
</dbReference>
<dbReference type="InterPro" id="IPR034981">
    <property type="entry name" value="Imelysin-like_EfeO/Algp7"/>
</dbReference>
<dbReference type="Gene3D" id="2.60.40.420">
    <property type="entry name" value="Cupredoxins - blue copper proteins"/>
    <property type="match status" value="1"/>
</dbReference>
<dbReference type="CDD" id="cd14656">
    <property type="entry name" value="Imelysin-like_EfeO"/>
    <property type="match status" value="1"/>
</dbReference>
<dbReference type="InterPro" id="IPR028096">
    <property type="entry name" value="EfeO_Cupredoxin"/>
</dbReference>
<dbReference type="Pfam" id="PF09375">
    <property type="entry name" value="Peptidase_M75"/>
    <property type="match status" value="1"/>
</dbReference>
<dbReference type="Gene3D" id="1.20.1420.20">
    <property type="entry name" value="M75 peptidase, HXXE motif"/>
    <property type="match status" value="1"/>
</dbReference>
<dbReference type="InterPro" id="IPR018976">
    <property type="entry name" value="Imelysin-like"/>
</dbReference>
<keyword evidence="7" id="KW-1185">Reference proteome</keyword>
<dbReference type="InterPro" id="IPR038352">
    <property type="entry name" value="Imelysin_sf"/>
</dbReference>
<evidence type="ECO:0000256" key="3">
    <source>
        <dbReference type="ARBA" id="ARBA00022729"/>
    </source>
</evidence>
<dbReference type="Pfam" id="PF13473">
    <property type="entry name" value="Cupredoxin_1"/>
    <property type="match status" value="1"/>
</dbReference>
<dbReference type="InterPro" id="IPR050894">
    <property type="entry name" value="EfeM/EfeO_iron_uptake"/>
</dbReference>
<dbReference type="PANTHER" id="PTHR39192:SF1">
    <property type="entry name" value="IRON UPTAKE SYSTEM COMPONENT EFEO"/>
    <property type="match status" value="1"/>
</dbReference>
<reference evidence="6 7" key="1">
    <citation type="submission" date="2016-12" db="EMBL/GenBank/DDBJ databases">
        <authorList>
            <person name="Song W.-J."/>
            <person name="Kurnit D.M."/>
        </authorList>
    </citation>
    <scope>NUCLEOTIDE SEQUENCE [LARGE SCALE GENOMIC DNA]</scope>
    <source>
        <strain evidence="6 7">DSM 19599</strain>
    </source>
</reference>
<evidence type="ECO:0000313" key="6">
    <source>
        <dbReference type="EMBL" id="SHO65642.1"/>
    </source>
</evidence>
<organism evidence="6 7">
    <name type="scientific">Pseudoxanthobacter soli DSM 19599</name>
    <dbReference type="NCBI Taxonomy" id="1123029"/>
    <lineage>
        <taxon>Bacteria</taxon>
        <taxon>Pseudomonadati</taxon>
        <taxon>Pseudomonadota</taxon>
        <taxon>Alphaproteobacteria</taxon>
        <taxon>Hyphomicrobiales</taxon>
        <taxon>Segnochrobactraceae</taxon>
        <taxon>Pseudoxanthobacter</taxon>
    </lineage>
</organism>
<dbReference type="NCBIfam" id="NF041757">
    <property type="entry name" value="EfeO"/>
    <property type="match status" value="1"/>
</dbReference>
<dbReference type="InterPro" id="IPR053377">
    <property type="entry name" value="Iron_uptake_EfeM/EfeO"/>
</dbReference>
<evidence type="ECO:0000256" key="2">
    <source>
        <dbReference type="ARBA" id="ARBA00005989"/>
    </source>
</evidence>
<evidence type="ECO:0000259" key="5">
    <source>
        <dbReference type="Pfam" id="PF13473"/>
    </source>
</evidence>
<dbReference type="AlphaFoldDB" id="A0A1M7ZLE2"/>
<gene>
    <name evidence="6" type="ORF">SAMN02745172_02287</name>
</gene>